<dbReference type="SUPFAM" id="SSF53756">
    <property type="entry name" value="UDP-Glycosyltransferase/glycogen phosphorylase"/>
    <property type="match status" value="1"/>
</dbReference>
<dbReference type="InterPro" id="IPR028098">
    <property type="entry name" value="Glyco_trans_4-like_N"/>
</dbReference>
<sequence length="364" mass="39594">MAAVFLLLASSRDTGSGWGAVAQHLSEAQAAAGRVILLTGDEAEPEARRLTSQQRGRGRLLRLWRDAARVRRVLASEGLDPARVTLLAVDETVLPLAAFLNMRHGLRFGLVYHGTYAVDPGTGFDRRAMALAERRATAIFAVSRFTRDAVLETRPALAAKIHVANPGVPRRDITPLPRADRAPVVLSVAAVKPRKGADRLVEALALIPAARRPRLEILGLTKPRSTFQRKVMDRIAELGLEDHVTFRGFVSAAERDQAYARAMLFALPSQQSRTGFEGFGLVHLEANQFGTPTIGCLNCGNEDAITDGETGFLVDPEDTAALADRIDRLCSDPGLWQRLSEAGHARVQAQTYAPMAEVVRRTLS</sequence>
<protein>
    <submittedName>
        <fullName evidence="5">Glycosyltransferase Family 4</fullName>
    </submittedName>
</protein>
<keyword evidence="1" id="KW-0328">Glycosyltransferase</keyword>
<organism evidence="5 6">
    <name type="scientific">Salipiger marinus</name>
    <dbReference type="NCBI Taxonomy" id="555512"/>
    <lineage>
        <taxon>Bacteria</taxon>
        <taxon>Pseudomonadati</taxon>
        <taxon>Pseudomonadota</taxon>
        <taxon>Alphaproteobacteria</taxon>
        <taxon>Rhodobacterales</taxon>
        <taxon>Roseobacteraceae</taxon>
        <taxon>Salipiger</taxon>
    </lineage>
</organism>
<dbReference type="AlphaFoldDB" id="A0A1G8TJL9"/>
<dbReference type="Pfam" id="PF13439">
    <property type="entry name" value="Glyco_transf_4"/>
    <property type="match status" value="1"/>
</dbReference>
<accession>A0A1G8TJL9</accession>
<dbReference type="STRING" id="555512.SAMN04487993_103042"/>
<evidence type="ECO:0000313" key="6">
    <source>
        <dbReference type="Proteomes" id="UP000199093"/>
    </source>
</evidence>
<dbReference type="CDD" id="cd03801">
    <property type="entry name" value="GT4_PimA-like"/>
    <property type="match status" value="1"/>
</dbReference>
<evidence type="ECO:0000259" key="3">
    <source>
        <dbReference type="Pfam" id="PF00534"/>
    </source>
</evidence>
<dbReference type="EMBL" id="FNEJ01000030">
    <property type="protein sequence ID" value="SDJ41604.1"/>
    <property type="molecule type" value="Genomic_DNA"/>
</dbReference>
<dbReference type="PANTHER" id="PTHR12526">
    <property type="entry name" value="GLYCOSYLTRANSFERASE"/>
    <property type="match status" value="1"/>
</dbReference>
<dbReference type="InterPro" id="IPR001296">
    <property type="entry name" value="Glyco_trans_1"/>
</dbReference>
<dbReference type="Gene3D" id="3.40.50.2000">
    <property type="entry name" value="Glycogen Phosphorylase B"/>
    <property type="match status" value="2"/>
</dbReference>
<feature type="domain" description="Glycosyl transferase family 1" evidence="3">
    <location>
        <begin position="177"/>
        <end position="344"/>
    </location>
</feature>
<dbReference type="PANTHER" id="PTHR12526:SF510">
    <property type="entry name" value="D-INOSITOL 3-PHOSPHATE GLYCOSYLTRANSFERASE"/>
    <property type="match status" value="1"/>
</dbReference>
<dbReference type="RefSeq" id="WP_089851655.1">
    <property type="nucleotide sequence ID" value="NZ_FNEJ01000030.1"/>
</dbReference>
<keyword evidence="2 5" id="KW-0808">Transferase</keyword>
<evidence type="ECO:0000256" key="1">
    <source>
        <dbReference type="ARBA" id="ARBA00022676"/>
    </source>
</evidence>
<dbReference type="Pfam" id="PF00534">
    <property type="entry name" value="Glycos_transf_1"/>
    <property type="match status" value="1"/>
</dbReference>
<gene>
    <name evidence="5" type="ORF">SAMN04487993_103042</name>
</gene>
<evidence type="ECO:0000259" key="4">
    <source>
        <dbReference type="Pfam" id="PF13439"/>
    </source>
</evidence>
<dbReference type="GO" id="GO:0016757">
    <property type="term" value="F:glycosyltransferase activity"/>
    <property type="evidence" value="ECO:0007669"/>
    <property type="project" value="UniProtKB-KW"/>
</dbReference>
<evidence type="ECO:0000313" key="5">
    <source>
        <dbReference type="EMBL" id="SDJ41604.1"/>
    </source>
</evidence>
<feature type="domain" description="Glycosyltransferase subfamily 4-like N-terminal" evidence="4">
    <location>
        <begin position="17"/>
        <end position="168"/>
    </location>
</feature>
<dbReference type="Proteomes" id="UP000199093">
    <property type="component" value="Unassembled WGS sequence"/>
</dbReference>
<keyword evidence="6" id="KW-1185">Reference proteome</keyword>
<evidence type="ECO:0000256" key="2">
    <source>
        <dbReference type="ARBA" id="ARBA00022679"/>
    </source>
</evidence>
<proteinExistence type="predicted"/>
<reference evidence="5 6" key="1">
    <citation type="submission" date="2016-10" db="EMBL/GenBank/DDBJ databases">
        <authorList>
            <person name="de Groot N.N."/>
        </authorList>
    </citation>
    <scope>NUCLEOTIDE SEQUENCE [LARGE SCALE GENOMIC DNA]</scope>
    <source>
        <strain evidence="5 6">DSM 26424</strain>
    </source>
</reference>
<dbReference type="OrthoDB" id="529131at2"/>
<name>A0A1G8TJL9_9RHOB</name>